<reference evidence="2" key="1">
    <citation type="submission" date="2024-07" db="EMBL/GenBank/DDBJ databases">
        <authorList>
            <person name="Yu S.T."/>
        </authorList>
    </citation>
    <scope>NUCLEOTIDE SEQUENCE</scope>
    <source>
        <strain evidence="2">R21</strain>
    </source>
</reference>
<gene>
    <name evidence="2" type="ORF">AB5J56_02670</name>
</gene>
<accession>A0AB39P3L1</accession>
<evidence type="ECO:0000256" key="1">
    <source>
        <dbReference type="SAM" id="SignalP"/>
    </source>
</evidence>
<protein>
    <recommendedName>
        <fullName evidence="3">Secreted protein</fullName>
    </recommendedName>
</protein>
<dbReference type="AlphaFoldDB" id="A0AB39P3L1"/>
<keyword evidence="1" id="KW-0732">Signal</keyword>
<dbReference type="EMBL" id="CP163435">
    <property type="protein sequence ID" value="XDQ23663.1"/>
    <property type="molecule type" value="Genomic_DNA"/>
</dbReference>
<proteinExistence type="predicted"/>
<sequence>MRRPAVLLAVAAALGVPLTAPAPTASATPQTTEVICQDWSAFPQYIRHIYLSPDNPTAVRDFDEHPVNLSCYEWSGSTPATISYSISYVMNDLDHPDGHSDILTMGHGFAWTPAMPGYVYRASFTLIS</sequence>
<feature type="signal peptide" evidence="1">
    <location>
        <begin position="1"/>
        <end position="22"/>
    </location>
</feature>
<evidence type="ECO:0008006" key="3">
    <source>
        <dbReference type="Google" id="ProtNLM"/>
    </source>
</evidence>
<name>A0AB39P3L1_9ACTN</name>
<feature type="chain" id="PRO_5044317451" description="Secreted protein" evidence="1">
    <location>
        <begin position="23"/>
        <end position="128"/>
    </location>
</feature>
<dbReference type="RefSeq" id="WP_369229597.1">
    <property type="nucleotide sequence ID" value="NZ_CP163435.1"/>
</dbReference>
<organism evidence="2">
    <name type="scientific">Streptomyces sp. R21</name>
    <dbReference type="NCBI Taxonomy" id="3238627"/>
    <lineage>
        <taxon>Bacteria</taxon>
        <taxon>Bacillati</taxon>
        <taxon>Actinomycetota</taxon>
        <taxon>Actinomycetes</taxon>
        <taxon>Kitasatosporales</taxon>
        <taxon>Streptomycetaceae</taxon>
        <taxon>Streptomyces</taxon>
    </lineage>
</organism>
<evidence type="ECO:0000313" key="2">
    <source>
        <dbReference type="EMBL" id="XDQ23663.1"/>
    </source>
</evidence>